<reference evidence="1 2" key="1">
    <citation type="submission" date="2016-11" db="EMBL/GenBank/DDBJ databases">
        <title>Genome sequences of unsequenced Mycobacteria.</title>
        <authorList>
            <person name="Greninger A.L."/>
            <person name="Fang F."/>
            <person name="Jerome K.R."/>
        </authorList>
    </citation>
    <scope>NUCLEOTIDE SEQUENCE [LARGE SCALE GENOMIC DNA]</scope>
    <source>
        <strain evidence="1 2">M11</strain>
    </source>
</reference>
<dbReference type="Proteomes" id="UP000186438">
    <property type="component" value="Unassembled WGS sequence"/>
</dbReference>
<keyword evidence="2" id="KW-1185">Reference proteome</keyword>
<dbReference type="InterPro" id="IPR011051">
    <property type="entry name" value="RmlC_Cupin_sf"/>
</dbReference>
<dbReference type="AlphaFoldDB" id="A0A1Q4HS60"/>
<dbReference type="Pfam" id="PF14499">
    <property type="entry name" value="DUF4437"/>
    <property type="match status" value="1"/>
</dbReference>
<organism evidence="1 2">
    <name type="scientific">Mycobacterium paraffinicum</name>
    <dbReference type="NCBI Taxonomy" id="53378"/>
    <lineage>
        <taxon>Bacteria</taxon>
        <taxon>Bacillati</taxon>
        <taxon>Actinomycetota</taxon>
        <taxon>Actinomycetes</taxon>
        <taxon>Mycobacteriales</taxon>
        <taxon>Mycobacteriaceae</taxon>
        <taxon>Mycobacterium</taxon>
    </lineage>
</organism>
<sequence>MTFFDIGQRGVDGVTKIEAANAYGQMADGRHGTFLRFTPGFVSPLHSHSADYAAVVIKGTMANYKPGETPIPLGPGGFWYQKGKQAHTTACVSETEGLIFLIQGVGFDAQIPPVTD</sequence>
<comment type="caution">
    <text evidence="1">The sequence shown here is derived from an EMBL/GenBank/DDBJ whole genome shotgun (WGS) entry which is preliminary data.</text>
</comment>
<dbReference type="STRING" id="53378.BRW65_18035"/>
<dbReference type="Gene3D" id="2.60.120.10">
    <property type="entry name" value="Jelly Rolls"/>
    <property type="match status" value="1"/>
</dbReference>
<dbReference type="EMBL" id="MPNT01000016">
    <property type="protein sequence ID" value="OJZ71991.1"/>
    <property type="molecule type" value="Genomic_DNA"/>
</dbReference>
<protein>
    <recommendedName>
        <fullName evidence="3">Cupin</fullName>
    </recommendedName>
</protein>
<accession>A0A1Q4HS60</accession>
<dbReference type="InterPro" id="IPR028013">
    <property type="entry name" value="DUF4437"/>
</dbReference>
<evidence type="ECO:0000313" key="2">
    <source>
        <dbReference type="Proteomes" id="UP000186438"/>
    </source>
</evidence>
<evidence type="ECO:0008006" key="3">
    <source>
        <dbReference type="Google" id="ProtNLM"/>
    </source>
</evidence>
<dbReference type="InterPro" id="IPR014710">
    <property type="entry name" value="RmlC-like_jellyroll"/>
</dbReference>
<gene>
    <name evidence="1" type="ORF">BRW65_18035</name>
</gene>
<proteinExistence type="predicted"/>
<dbReference type="SUPFAM" id="SSF51182">
    <property type="entry name" value="RmlC-like cupins"/>
    <property type="match status" value="1"/>
</dbReference>
<name>A0A1Q4HS60_9MYCO</name>
<evidence type="ECO:0000313" key="1">
    <source>
        <dbReference type="EMBL" id="OJZ71991.1"/>
    </source>
</evidence>